<feature type="binding site" evidence="5">
    <location>
        <begin position="206"/>
        <end position="213"/>
    </location>
    <ligand>
        <name>GTP</name>
        <dbReference type="ChEBI" id="CHEBI:37565"/>
    </ligand>
</feature>
<keyword evidence="7" id="KW-0175">Coiled coil</keyword>
<feature type="compositionally biased region" description="Acidic residues" evidence="8">
    <location>
        <begin position="233"/>
        <end position="247"/>
    </location>
</feature>
<dbReference type="InterPro" id="IPR042108">
    <property type="entry name" value="GTPase_HflX_N_sf"/>
</dbReference>
<dbReference type="Pfam" id="PF00009">
    <property type="entry name" value="GTP_EFTU"/>
    <property type="match status" value="1"/>
</dbReference>
<feature type="region of interest" description="Disordered" evidence="8">
    <location>
        <begin position="223"/>
        <end position="259"/>
    </location>
</feature>
<evidence type="ECO:0000256" key="6">
    <source>
        <dbReference type="PIRSR" id="PIRSR006809-2"/>
    </source>
</evidence>
<keyword evidence="11" id="KW-1185">Reference proteome</keyword>
<feature type="binding site" evidence="5">
    <location>
        <begin position="395"/>
        <end position="397"/>
    </location>
    <ligand>
        <name>GTP</name>
        <dbReference type="ChEBI" id="CHEBI:37565"/>
    </ligand>
</feature>
<accession>A0A8T4GEZ0</accession>
<dbReference type="GO" id="GO:0043022">
    <property type="term" value="F:ribosome binding"/>
    <property type="evidence" value="ECO:0007669"/>
    <property type="project" value="TreeGrafter"/>
</dbReference>
<proteinExistence type="predicted"/>
<evidence type="ECO:0000313" key="11">
    <source>
        <dbReference type="Proteomes" id="UP000823588"/>
    </source>
</evidence>
<dbReference type="PIRSF" id="PIRSF006809">
    <property type="entry name" value="GTP-binding_hflX_prd"/>
    <property type="match status" value="1"/>
</dbReference>
<dbReference type="InterPro" id="IPR027417">
    <property type="entry name" value="P-loop_NTPase"/>
</dbReference>
<comment type="caution">
    <text evidence="10">The sequence shown here is derived from an EMBL/GenBank/DDBJ whole genome shotgun (WGS) entry which is preliminary data.</text>
</comment>
<dbReference type="Gene3D" id="3.40.50.11060">
    <property type="entry name" value="GTPase HflX, N-terminal domain"/>
    <property type="match status" value="1"/>
</dbReference>
<dbReference type="GO" id="GO:0005737">
    <property type="term" value="C:cytoplasm"/>
    <property type="evidence" value="ECO:0007669"/>
    <property type="project" value="TreeGrafter"/>
</dbReference>
<keyword evidence="3 6" id="KW-0460">Magnesium</keyword>
<dbReference type="GO" id="GO:0003924">
    <property type="term" value="F:GTPase activity"/>
    <property type="evidence" value="ECO:0007669"/>
    <property type="project" value="InterPro"/>
</dbReference>
<evidence type="ECO:0000256" key="5">
    <source>
        <dbReference type="PIRSR" id="PIRSR006809-1"/>
    </source>
</evidence>
<feature type="binding site" evidence="6">
    <location>
        <position position="269"/>
    </location>
    <ligand>
        <name>Mg(2+)</name>
        <dbReference type="ChEBI" id="CHEBI:18420"/>
    </ligand>
</feature>
<feature type="binding site" evidence="5">
    <location>
        <begin position="288"/>
        <end position="291"/>
    </location>
    <ligand>
        <name>GTP</name>
        <dbReference type="ChEBI" id="CHEBI:37565"/>
    </ligand>
</feature>
<dbReference type="PANTHER" id="PTHR10229:SF8">
    <property type="entry name" value="GTPASE HFLX"/>
    <property type="match status" value="1"/>
</dbReference>
<keyword evidence="1 6" id="KW-0479">Metal-binding</keyword>
<name>A0A8T4GEZ0_9EURY</name>
<sequence length="472" mass="51025">MSRDETHRVNDETPTGEGLRAIVAARDVDTTPDTAEIRGLAAATGYTVVGEITQRRREDPTYGLGRGKAEDLMRLAAERDADAVIYDGELSPGQTYSLGELLPAGTAVVDRPRLVMERFTDAADSRAADLQLELARLRYELPRLREAIARDDAEEIRLRPEGDRRVLDVERRIESAKRALDGITDDRAERRTRRREAGFDLVAVVGYTNAGKSRLCRRLADDVDGSGESSVAESDECNDGENGDPNDGENGNHDDLDTVLATGDRPFETLSTTTHEATMDGRRTLVTDTVGFVDDLPHDAIRSFRTTVEAAREADCVLLVVDANDEPGTIRRKLRTSLSTVEETAGPVVPVLNKTDRLDAAELGTVVESVETVVDGARRDGLPVSGSLRPPVPTSAHDGRGVGDLRATVADALPTATETVNAPNGSHTESALSWAYDRGIVDGTTYTADGVRVVLAGRPAVVAEATRRFERS</sequence>
<dbReference type="InterPro" id="IPR025121">
    <property type="entry name" value="GTPase_HflX_N"/>
</dbReference>
<evidence type="ECO:0000256" key="3">
    <source>
        <dbReference type="ARBA" id="ARBA00022842"/>
    </source>
</evidence>
<protein>
    <submittedName>
        <fullName evidence="10">GTP-binding protein HflX</fullName>
    </submittedName>
</protein>
<dbReference type="SUPFAM" id="SSF52540">
    <property type="entry name" value="P-loop containing nucleoside triphosphate hydrolases"/>
    <property type="match status" value="1"/>
</dbReference>
<gene>
    <name evidence="10" type="ORF">J2751_001036</name>
</gene>
<organism evidence="10 11">
    <name type="scientific">Halorubrum alkaliphilum</name>
    <dbReference type="NCBI Taxonomy" id="261290"/>
    <lineage>
        <taxon>Archaea</taxon>
        <taxon>Methanobacteriati</taxon>
        <taxon>Methanobacteriota</taxon>
        <taxon>Stenosarchaea group</taxon>
        <taxon>Halobacteria</taxon>
        <taxon>Halobacteriales</taxon>
        <taxon>Haloferacaceae</taxon>
        <taxon>Halorubrum</taxon>
    </lineage>
</organism>
<evidence type="ECO:0000313" key="10">
    <source>
        <dbReference type="EMBL" id="MBP1922031.1"/>
    </source>
</evidence>
<evidence type="ECO:0000256" key="1">
    <source>
        <dbReference type="ARBA" id="ARBA00022723"/>
    </source>
</evidence>
<comment type="cofactor">
    <cofactor evidence="6">
        <name>Mg(2+)</name>
        <dbReference type="ChEBI" id="CHEBI:18420"/>
    </cofactor>
</comment>
<dbReference type="InterPro" id="IPR000795">
    <property type="entry name" value="T_Tr_GTP-bd_dom"/>
</dbReference>
<feature type="domain" description="Hflx-type G" evidence="9">
    <location>
        <begin position="200"/>
        <end position="417"/>
    </location>
</feature>
<feature type="binding site" evidence="5">
    <location>
        <begin position="267"/>
        <end position="271"/>
    </location>
    <ligand>
        <name>GTP</name>
        <dbReference type="ChEBI" id="CHEBI:37565"/>
    </ligand>
</feature>
<dbReference type="PROSITE" id="PS51705">
    <property type="entry name" value="G_HFLX"/>
    <property type="match status" value="1"/>
</dbReference>
<feature type="binding site" evidence="6">
    <location>
        <position position="213"/>
    </location>
    <ligand>
        <name>Mg(2+)</name>
        <dbReference type="ChEBI" id="CHEBI:18420"/>
    </ligand>
</feature>
<feature type="coiled-coil region" evidence="7">
    <location>
        <begin position="127"/>
        <end position="186"/>
    </location>
</feature>
<dbReference type="Pfam" id="PF13167">
    <property type="entry name" value="GTP-bdg_N"/>
    <property type="match status" value="1"/>
</dbReference>
<keyword evidence="2 5" id="KW-0547">Nucleotide-binding</keyword>
<dbReference type="InterPro" id="IPR030394">
    <property type="entry name" value="G_HFLX_dom"/>
</dbReference>
<dbReference type="GO" id="GO:0046872">
    <property type="term" value="F:metal ion binding"/>
    <property type="evidence" value="ECO:0007669"/>
    <property type="project" value="UniProtKB-KW"/>
</dbReference>
<keyword evidence="4 5" id="KW-0342">GTP-binding</keyword>
<evidence type="ECO:0000256" key="4">
    <source>
        <dbReference type="ARBA" id="ARBA00023134"/>
    </source>
</evidence>
<evidence type="ECO:0000256" key="8">
    <source>
        <dbReference type="SAM" id="MobiDB-lite"/>
    </source>
</evidence>
<evidence type="ECO:0000259" key="9">
    <source>
        <dbReference type="PROSITE" id="PS51705"/>
    </source>
</evidence>
<dbReference type="AlphaFoldDB" id="A0A8T4GEZ0"/>
<dbReference type="GO" id="GO:0005525">
    <property type="term" value="F:GTP binding"/>
    <property type="evidence" value="ECO:0007669"/>
    <property type="project" value="UniProtKB-KW"/>
</dbReference>
<evidence type="ECO:0000256" key="2">
    <source>
        <dbReference type="ARBA" id="ARBA00022741"/>
    </source>
</evidence>
<feature type="region of interest" description="Disordered" evidence="8">
    <location>
        <begin position="381"/>
        <end position="402"/>
    </location>
</feature>
<evidence type="ECO:0000256" key="7">
    <source>
        <dbReference type="SAM" id="Coils"/>
    </source>
</evidence>
<dbReference type="InterPro" id="IPR016496">
    <property type="entry name" value="GTPase_HflX"/>
</dbReference>
<dbReference type="Gene3D" id="3.40.50.300">
    <property type="entry name" value="P-loop containing nucleotide triphosphate hydrolases"/>
    <property type="match status" value="1"/>
</dbReference>
<dbReference type="RefSeq" id="WP_209483816.1">
    <property type="nucleotide sequence ID" value="NZ_JAGGKQ010000005.1"/>
</dbReference>
<dbReference type="EMBL" id="JAGGKQ010000005">
    <property type="protein sequence ID" value="MBP1922031.1"/>
    <property type="molecule type" value="Genomic_DNA"/>
</dbReference>
<reference evidence="10" key="1">
    <citation type="submission" date="2021-03" db="EMBL/GenBank/DDBJ databases">
        <title>Genomic Encyclopedia of Type Strains, Phase IV (KMG-IV): sequencing the most valuable type-strain genomes for metagenomic binning, comparative biology and taxonomic classification.</title>
        <authorList>
            <person name="Goeker M."/>
        </authorList>
    </citation>
    <scope>NUCLEOTIDE SEQUENCE</scope>
    <source>
        <strain evidence="10">DSM 23564</strain>
    </source>
</reference>
<feature type="binding site" evidence="5">
    <location>
        <begin position="353"/>
        <end position="356"/>
    </location>
    <ligand>
        <name>GTP</name>
        <dbReference type="ChEBI" id="CHEBI:37565"/>
    </ligand>
</feature>
<dbReference type="Proteomes" id="UP000823588">
    <property type="component" value="Unassembled WGS sequence"/>
</dbReference>
<dbReference type="PANTHER" id="PTHR10229">
    <property type="entry name" value="GTP-BINDING PROTEIN HFLX"/>
    <property type="match status" value="1"/>
</dbReference>
<dbReference type="OrthoDB" id="10150at2157"/>